<reference evidence="10" key="1">
    <citation type="submission" date="2019-08" db="EMBL/GenBank/DDBJ databases">
        <authorList>
            <person name="Kucharzyk K."/>
            <person name="Murdoch R.W."/>
            <person name="Higgins S."/>
            <person name="Loffler F."/>
        </authorList>
    </citation>
    <scope>NUCLEOTIDE SEQUENCE</scope>
</reference>
<dbReference type="GO" id="GO:0097272">
    <property type="term" value="P:ammonium homeostasis"/>
    <property type="evidence" value="ECO:0007669"/>
    <property type="project" value="TreeGrafter"/>
</dbReference>
<dbReference type="SUPFAM" id="SSF54913">
    <property type="entry name" value="GlnB-like"/>
    <property type="match status" value="1"/>
</dbReference>
<keyword evidence="5 8" id="KW-1133">Transmembrane helix</keyword>
<dbReference type="SMART" id="SM00938">
    <property type="entry name" value="P-II"/>
    <property type="match status" value="1"/>
</dbReference>
<feature type="transmembrane region" description="Helical" evidence="8">
    <location>
        <begin position="322"/>
        <end position="342"/>
    </location>
</feature>
<evidence type="ECO:0000256" key="5">
    <source>
        <dbReference type="ARBA" id="ARBA00022989"/>
    </source>
</evidence>
<dbReference type="InterPro" id="IPR002187">
    <property type="entry name" value="N-reg_PII"/>
</dbReference>
<evidence type="ECO:0000256" key="4">
    <source>
        <dbReference type="ARBA" id="ARBA00022692"/>
    </source>
</evidence>
<dbReference type="SUPFAM" id="SSF111352">
    <property type="entry name" value="Ammonium transporter"/>
    <property type="match status" value="1"/>
</dbReference>
<dbReference type="InterPro" id="IPR024041">
    <property type="entry name" value="NH4_transpt_AmtB-like_dom"/>
</dbReference>
<evidence type="ECO:0000256" key="1">
    <source>
        <dbReference type="ARBA" id="ARBA00004141"/>
    </source>
</evidence>
<evidence type="ECO:0000313" key="10">
    <source>
        <dbReference type="EMBL" id="MPM40769.1"/>
    </source>
</evidence>
<evidence type="ECO:0000256" key="6">
    <source>
        <dbReference type="ARBA" id="ARBA00023136"/>
    </source>
</evidence>
<dbReference type="Pfam" id="PF00543">
    <property type="entry name" value="P-II"/>
    <property type="match status" value="1"/>
</dbReference>
<dbReference type="InterPro" id="IPR011322">
    <property type="entry name" value="N-reg_PII-like_a/b"/>
</dbReference>
<dbReference type="GO" id="GO:0016020">
    <property type="term" value="C:membrane"/>
    <property type="evidence" value="ECO:0007669"/>
    <property type="project" value="UniProtKB-SubCell"/>
</dbReference>
<dbReference type="InterPro" id="IPR018047">
    <property type="entry name" value="Ammonium_transpt_CS"/>
</dbReference>
<gene>
    <name evidence="10" type="ORF">SDC9_87417</name>
</gene>
<comment type="subcellular location">
    <subcellularLocation>
        <location evidence="1">Membrane</location>
        <topology evidence="1">Multi-pass membrane protein</topology>
    </subcellularLocation>
</comment>
<feature type="transmembrane region" description="Helical" evidence="8">
    <location>
        <begin position="362"/>
        <end position="387"/>
    </location>
</feature>
<dbReference type="PRINTS" id="PR00340">
    <property type="entry name" value="PIIGLNB"/>
</dbReference>
<keyword evidence="6 8" id="KW-0472">Membrane</keyword>
<name>A0A644ZIW7_9ZZZZ</name>
<dbReference type="EMBL" id="VSSQ01009120">
    <property type="protein sequence ID" value="MPM40769.1"/>
    <property type="molecule type" value="Genomic_DNA"/>
</dbReference>
<feature type="transmembrane region" description="Helical" evidence="8">
    <location>
        <begin position="289"/>
        <end position="310"/>
    </location>
</feature>
<evidence type="ECO:0000259" key="9">
    <source>
        <dbReference type="Pfam" id="PF00909"/>
    </source>
</evidence>
<feature type="domain" description="Ammonium transporter AmtB-like" evidence="9">
    <location>
        <begin position="15"/>
        <end position="411"/>
    </location>
</feature>
<dbReference type="InterPro" id="IPR029020">
    <property type="entry name" value="Ammonium/urea_transptr"/>
</dbReference>
<dbReference type="GO" id="GO:0008519">
    <property type="term" value="F:ammonium channel activity"/>
    <property type="evidence" value="ECO:0007669"/>
    <property type="project" value="InterPro"/>
</dbReference>
<feature type="transmembrane region" description="Helical" evidence="8">
    <location>
        <begin position="12"/>
        <end position="34"/>
    </location>
</feature>
<dbReference type="GO" id="GO:0006808">
    <property type="term" value="P:regulation of nitrogen utilization"/>
    <property type="evidence" value="ECO:0007669"/>
    <property type="project" value="InterPro"/>
</dbReference>
<comment type="similarity">
    <text evidence="2">Belongs to the ammonia transporter channel (TC 1.A.11.2) family.</text>
</comment>
<feature type="transmembrane region" description="Helical" evidence="8">
    <location>
        <begin position="160"/>
        <end position="181"/>
    </location>
</feature>
<dbReference type="InterPro" id="IPR001905">
    <property type="entry name" value="Ammonium_transpt"/>
</dbReference>
<dbReference type="Gene3D" id="3.30.70.120">
    <property type="match status" value="1"/>
</dbReference>
<dbReference type="PROSITE" id="PS00638">
    <property type="entry name" value="PII_GLNB_CTER"/>
    <property type="match status" value="1"/>
</dbReference>
<feature type="transmembrane region" description="Helical" evidence="8">
    <location>
        <begin position="96"/>
        <end position="116"/>
    </location>
</feature>
<dbReference type="PANTHER" id="PTHR11730">
    <property type="entry name" value="AMMONIUM TRANSPORTER"/>
    <property type="match status" value="1"/>
</dbReference>
<feature type="transmembrane region" description="Helical" evidence="8">
    <location>
        <begin position="236"/>
        <end position="259"/>
    </location>
</feature>
<feature type="transmembrane region" description="Helical" evidence="8">
    <location>
        <begin position="123"/>
        <end position="140"/>
    </location>
</feature>
<keyword evidence="4 8" id="KW-0812">Transmembrane</keyword>
<evidence type="ECO:0000256" key="7">
    <source>
        <dbReference type="ARBA" id="ARBA00023177"/>
    </source>
</evidence>
<keyword evidence="3" id="KW-0813">Transport</keyword>
<dbReference type="InterPro" id="IPR015867">
    <property type="entry name" value="N-reg_PII/ATP_PRibTrfase_C"/>
</dbReference>
<feature type="transmembrane region" description="Helical" evidence="8">
    <location>
        <begin position="202"/>
        <end position="224"/>
    </location>
</feature>
<accession>A0A644ZIW7</accession>
<dbReference type="GO" id="GO:0030234">
    <property type="term" value="F:enzyme regulator activity"/>
    <property type="evidence" value="ECO:0007669"/>
    <property type="project" value="InterPro"/>
</dbReference>
<dbReference type="PANTHER" id="PTHR11730:SF89">
    <property type="entry name" value="AMMONIUM TRANSPORTER SLL0108-RELATED"/>
    <property type="match status" value="1"/>
</dbReference>
<dbReference type="Gene3D" id="1.10.3430.10">
    <property type="entry name" value="Ammonium transporter AmtB like domains"/>
    <property type="match status" value="1"/>
</dbReference>
<evidence type="ECO:0000256" key="3">
    <source>
        <dbReference type="ARBA" id="ARBA00022448"/>
    </source>
</evidence>
<feature type="transmembrane region" description="Helical" evidence="8">
    <location>
        <begin position="266"/>
        <end position="283"/>
    </location>
</feature>
<dbReference type="PROSITE" id="PS51343">
    <property type="entry name" value="PII_GLNB_DOM"/>
    <property type="match status" value="1"/>
</dbReference>
<dbReference type="InterPro" id="IPR017918">
    <property type="entry name" value="N-reg_PII_CS"/>
</dbReference>
<dbReference type="AlphaFoldDB" id="A0A644ZIW7"/>
<evidence type="ECO:0000256" key="2">
    <source>
        <dbReference type="ARBA" id="ARBA00005887"/>
    </source>
</evidence>
<feature type="transmembrane region" description="Helical" evidence="8">
    <location>
        <begin position="55"/>
        <end position="76"/>
    </location>
</feature>
<dbReference type="Pfam" id="PF00909">
    <property type="entry name" value="Ammonium_transp"/>
    <property type="match status" value="1"/>
</dbReference>
<evidence type="ECO:0000256" key="8">
    <source>
        <dbReference type="SAM" id="Phobius"/>
    </source>
</evidence>
<dbReference type="PROSITE" id="PS01219">
    <property type="entry name" value="AMMONIUM_TRANSP"/>
    <property type="match status" value="1"/>
</dbReference>
<organism evidence="10">
    <name type="scientific">bioreactor metagenome</name>
    <dbReference type="NCBI Taxonomy" id="1076179"/>
    <lineage>
        <taxon>unclassified sequences</taxon>
        <taxon>metagenomes</taxon>
        <taxon>ecological metagenomes</taxon>
    </lineage>
</organism>
<sequence length="574" mass="60609">MSEILDAVNGVVFPVWFLIGAALVFFMQGGFAMVETGFTRAKNAGNIIMKNLMDFCIGTVVFVVLGFSLMMSENYLFGVIGLPDFQIFTNFAEFNFSSFVFNLVFCATAATIVSGAMAERTKFSAYCIYSAIISLVIYPVEAGWVWNPQGWLFNLGYIDFAGSSAIHMVGGITAFIGAAILGPRIGKYVKDAKTGKKTSRAIPGHSITLGALGVFILWFGWYGFNGAAALSVEQLGSVFLTTTVAPGVATVVTMLFTWIKNGKPDVSMSLNGALAGLVAITAPCANVDALGACIIGAVAGILVVLAVEFIDLKLHVDDPVGAVAVHGVNGLWGTLAVGLFATDTAPGATAKGLFYGGGFAQLGIQALGVAAIAAWTIATMTGIFFLIKKTNGLRVSAEEEIQGLDLPEHGLVSSYADFMITVPALDIGAAAVSKPALAVPQEVAIPVHDSTHPGAKLTKVTVVTSQSKFAGLQKAFDSIGVTGITVTNVLGYGMQKGHPQKYRGVPVETKLLPKVQVDIVITKIPLDLMVKTIKEALYTGNIGDGKIFIYNVENVIKVRTGEEGYDALQDEDYE</sequence>
<comment type="caution">
    <text evidence="10">The sequence shown here is derived from an EMBL/GenBank/DDBJ whole genome shotgun (WGS) entry which is preliminary data.</text>
</comment>
<proteinExistence type="inferred from homology"/>
<keyword evidence="7" id="KW-0924">Ammonia transport</keyword>
<dbReference type="NCBIfam" id="TIGR00836">
    <property type="entry name" value="amt"/>
    <property type="match status" value="1"/>
</dbReference>
<protein>
    <recommendedName>
        <fullName evidence="9">Ammonium transporter AmtB-like domain-containing protein</fullName>
    </recommendedName>
</protein>